<dbReference type="RefSeq" id="WP_345071430.1">
    <property type="nucleotide sequence ID" value="NZ_BAABDJ010000007.1"/>
</dbReference>
<proteinExistence type="predicted"/>
<gene>
    <name evidence="1" type="ORF">GCM10022408_10160</name>
</gene>
<comment type="caution">
    <text evidence="1">The sequence shown here is derived from an EMBL/GenBank/DDBJ whole genome shotgun (WGS) entry which is preliminary data.</text>
</comment>
<keyword evidence="2" id="KW-1185">Reference proteome</keyword>
<protein>
    <submittedName>
        <fullName evidence="1">Uncharacterized protein</fullName>
    </submittedName>
</protein>
<evidence type="ECO:0000313" key="2">
    <source>
        <dbReference type="Proteomes" id="UP001500567"/>
    </source>
</evidence>
<evidence type="ECO:0000313" key="1">
    <source>
        <dbReference type="EMBL" id="GAA4000961.1"/>
    </source>
</evidence>
<reference evidence="2" key="1">
    <citation type="journal article" date="2019" name="Int. J. Syst. Evol. Microbiol.">
        <title>The Global Catalogue of Microorganisms (GCM) 10K type strain sequencing project: providing services to taxonomists for standard genome sequencing and annotation.</title>
        <authorList>
            <consortium name="The Broad Institute Genomics Platform"/>
            <consortium name="The Broad Institute Genome Sequencing Center for Infectious Disease"/>
            <person name="Wu L."/>
            <person name="Ma J."/>
        </authorList>
    </citation>
    <scope>NUCLEOTIDE SEQUENCE [LARGE SCALE GENOMIC DNA]</scope>
    <source>
        <strain evidence="2">JCM 17224</strain>
    </source>
</reference>
<name>A0ABP7RR56_9BACT</name>
<dbReference type="EMBL" id="BAABDJ010000007">
    <property type="protein sequence ID" value="GAA4000961.1"/>
    <property type="molecule type" value="Genomic_DNA"/>
</dbReference>
<dbReference type="Proteomes" id="UP001500567">
    <property type="component" value="Unassembled WGS sequence"/>
</dbReference>
<sequence>MKDSFIPAPEAPHPHLTIEWTAQIWLMTEAMATQTEQPALRNDPLMQPFALHAYYLVIPEKSPKGFSLERATTRHYEKALLDQLVNASMAQVAPLLNWHFQQAASPAGFIEYVRGLIETDLSRLTPFDYLVLETRERNFEATYAWLEIKKDAQTSIEEIKAGADPSKKLRLSHKASMLALSIFGVFDHLKDTDTNKKGAFIAGLIGFNVRKTEDILRSLDRNSEYDIRALLVVQELHRYCENTGVLESPFGKEVAKLWAALQAKESKSE</sequence>
<accession>A0ABP7RR56</accession>
<organism evidence="1 2">
    <name type="scientific">Hymenobacter fastidiosus</name>
    <dbReference type="NCBI Taxonomy" id="486264"/>
    <lineage>
        <taxon>Bacteria</taxon>
        <taxon>Pseudomonadati</taxon>
        <taxon>Bacteroidota</taxon>
        <taxon>Cytophagia</taxon>
        <taxon>Cytophagales</taxon>
        <taxon>Hymenobacteraceae</taxon>
        <taxon>Hymenobacter</taxon>
    </lineage>
</organism>